<dbReference type="PANTHER" id="PTHR36156">
    <property type="entry name" value="SLR2101 PROTEIN"/>
    <property type="match status" value="1"/>
</dbReference>
<name>A0A1V3TZV7_ELIME</name>
<accession>A0A1V3TZV7</accession>
<sequence>MSEIPKIPRRVVTGVKDGKSVIIEDAVVTNVNEDIKGLVLSDIWSTDTFPVDLQKTLVIENTPIPKVPVNGTYFRYVSIPPDKELGLEVKEGQPHPLMHQTKSLDYIVILSGEIYLMLEGEETLLKPGDIVIQRGTNHAWSNRADENCIQLAILLDAK</sequence>
<protein>
    <submittedName>
        <fullName evidence="2">Cupin</fullName>
    </submittedName>
</protein>
<dbReference type="OrthoDB" id="713485at2"/>
<dbReference type="SUPFAM" id="SSF51182">
    <property type="entry name" value="RmlC-like cupins"/>
    <property type="match status" value="1"/>
</dbReference>
<dbReference type="Gene3D" id="2.60.120.10">
    <property type="entry name" value="Jelly Rolls"/>
    <property type="match status" value="1"/>
</dbReference>
<dbReference type="InterPro" id="IPR011051">
    <property type="entry name" value="RmlC_Cupin_sf"/>
</dbReference>
<gene>
    <name evidence="2" type="ORF">BMF97_10870</name>
</gene>
<dbReference type="Pfam" id="PF07883">
    <property type="entry name" value="Cupin_2"/>
    <property type="match status" value="1"/>
</dbReference>
<dbReference type="CDD" id="cd02231">
    <property type="entry name" value="cupin_BLL6423-like"/>
    <property type="match status" value="1"/>
</dbReference>
<evidence type="ECO:0000259" key="1">
    <source>
        <dbReference type="Pfam" id="PF07883"/>
    </source>
</evidence>
<dbReference type="EMBL" id="MPOG01000011">
    <property type="protein sequence ID" value="OOH95378.1"/>
    <property type="molecule type" value="Genomic_DNA"/>
</dbReference>
<keyword evidence="3" id="KW-1185">Reference proteome</keyword>
<dbReference type="AlphaFoldDB" id="A0A1V3TZV7"/>
<dbReference type="STRING" id="238.BBD35_17640"/>
<dbReference type="PANTHER" id="PTHR36156:SF2">
    <property type="entry name" value="CUPIN TYPE-2 DOMAIN-CONTAINING PROTEIN"/>
    <property type="match status" value="1"/>
</dbReference>
<dbReference type="RefSeq" id="WP_026149332.1">
    <property type="nucleotide sequence ID" value="NZ_CP014338.1"/>
</dbReference>
<dbReference type="InterPro" id="IPR047142">
    <property type="entry name" value="OryJ/VirC-like"/>
</dbReference>
<proteinExistence type="predicted"/>
<dbReference type="InterPro" id="IPR013096">
    <property type="entry name" value="Cupin_2"/>
</dbReference>
<comment type="caution">
    <text evidence="2">The sequence shown here is derived from an EMBL/GenBank/DDBJ whole genome shotgun (WGS) entry which is preliminary data.</text>
</comment>
<dbReference type="eggNOG" id="COG3837">
    <property type="taxonomic scope" value="Bacteria"/>
</dbReference>
<dbReference type="KEGG" id="emg:BBD33_15335"/>
<dbReference type="InterPro" id="IPR014710">
    <property type="entry name" value="RmlC-like_jellyroll"/>
</dbReference>
<evidence type="ECO:0000313" key="2">
    <source>
        <dbReference type="EMBL" id="OOH95378.1"/>
    </source>
</evidence>
<organism evidence="2 3">
    <name type="scientific">Elizabethkingia meningoseptica</name>
    <name type="common">Chryseobacterium meningosepticum</name>
    <dbReference type="NCBI Taxonomy" id="238"/>
    <lineage>
        <taxon>Bacteria</taxon>
        <taxon>Pseudomonadati</taxon>
        <taxon>Bacteroidota</taxon>
        <taxon>Flavobacteriia</taxon>
        <taxon>Flavobacteriales</taxon>
        <taxon>Weeksellaceae</taxon>
        <taxon>Elizabethkingia</taxon>
    </lineage>
</organism>
<reference evidence="2 3" key="1">
    <citation type="submission" date="2016-11" db="EMBL/GenBank/DDBJ databases">
        <title>Genome sequence and comparative genomic analysis of clinical strain Elizabethkingia meningoseptica 61421 PRCM.</title>
        <authorList>
            <person name="Wang M."/>
            <person name="Hu S."/>
            <person name="Cao L."/>
            <person name="Jiang T."/>
            <person name="Zhou Y."/>
            <person name="Ming D."/>
        </authorList>
    </citation>
    <scope>NUCLEOTIDE SEQUENCE [LARGE SCALE GENOMIC DNA]</scope>
    <source>
        <strain evidence="2 3">61421 PRCM</strain>
    </source>
</reference>
<dbReference type="Proteomes" id="UP000188947">
    <property type="component" value="Unassembled WGS sequence"/>
</dbReference>
<feature type="domain" description="Cupin type-2" evidence="1">
    <location>
        <begin position="89"/>
        <end position="152"/>
    </location>
</feature>
<evidence type="ECO:0000313" key="3">
    <source>
        <dbReference type="Proteomes" id="UP000188947"/>
    </source>
</evidence>
<dbReference type="GeneID" id="48545039"/>